<dbReference type="EMBL" id="UOET01000042">
    <property type="protein sequence ID" value="VAW26570.1"/>
    <property type="molecule type" value="Genomic_DNA"/>
</dbReference>
<sequence>MGERTRLTPNQGGPLMRFYTKQHKFYCGIDLHTSKMYLCILNQEGETVLHRNIRTNPEIFLRAIKPYREDIVVCAECMFTWYWLADLCVVEHIPFILGHALYMRAIHGGKSKNDKIDSHKIAALLRGGLIPMAYVYPRKMRATRDLMRR</sequence>
<dbReference type="InterPro" id="IPR047650">
    <property type="entry name" value="Transpos_IS110"/>
</dbReference>
<dbReference type="GO" id="GO:0004803">
    <property type="term" value="F:transposase activity"/>
    <property type="evidence" value="ECO:0007669"/>
    <property type="project" value="InterPro"/>
</dbReference>
<dbReference type="GO" id="GO:0006313">
    <property type="term" value="P:DNA transposition"/>
    <property type="evidence" value="ECO:0007669"/>
    <property type="project" value="InterPro"/>
</dbReference>
<gene>
    <name evidence="2" type="ORF">MNBD_BACTEROID07-267</name>
</gene>
<proteinExistence type="predicted"/>
<dbReference type="Pfam" id="PF01548">
    <property type="entry name" value="DEDD_Tnp_IS110"/>
    <property type="match status" value="1"/>
</dbReference>
<protein>
    <submittedName>
        <fullName evidence="2">Mobile element protein</fullName>
    </submittedName>
</protein>
<dbReference type="InterPro" id="IPR002525">
    <property type="entry name" value="Transp_IS110-like_N"/>
</dbReference>
<dbReference type="GO" id="GO:0003677">
    <property type="term" value="F:DNA binding"/>
    <property type="evidence" value="ECO:0007669"/>
    <property type="project" value="InterPro"/>
</dbReference>
<evidence type="ECO:0000313" key="2">
    <source>
        <dbReference type="EMBL" id="VAW26570.1"/>
    </source>
</evidence>
<accession>A0A3B0UBW6</accession>
<dbReference type="PANTHER" id="PTHR33055">
    <property type="entry name" value="TRANSPOSASE FOR INSERTION SEQUENCE ELEMENT IS1111A"/>
    <property type="match status" value="1"/>
</dbReference>
<feature type="domain" description="Transposase IS110-like N-terminal" evidence="1">
    <location>
        <begin position="27"/>
        <end position="148"/>
    </location>
</feature>
<name>A0A3B0UBW6_9ZZZZ</name>
<dbReference type="AlphaFoldDB" id="A0A3B0UBW6"/>
<evidence type="ECO:0000259" key="1">
    <source>
        <dbReference type="Pfam" id="PF01548"/>
    </source>
</evidence>
<reference evidence="2" key="1">
    <citation type="submission" date="2018-06" db="EMBL/GenBank/DDBJ databases">
        <authorList>
            <person name="Zhirakovskaya E."/>
        </authorList>
    </citation>
    <scope>NUCLEOTIDE SEQUENCE</scope>
</reference>
<feature type="non-terminal residue" evidence="2">
    <location>
        <position position="149"/>
    </location>
</feature>
<dbReference type="PANTHER" id="PTHR33055:SF15">
    <property type="entry name" value="TRANSPOSASE-RELATED"/>
    <property type="match status" value="1"/>
</dbReference>
<organism evidence="2">
    <name type="scientific">hydrothermal vent metagenome</name>
    <dbReference type="NCBI Taxonomy" id="652676"/>
    <lineage>
        <taxon>unclassified sequences</taxon>
        <taxon>metagenomes</taxon>
        <taxon>ecological metagenomes</taxon>
    </lineage>
</organism>